<evidence type="ECO:0000313" key="4">
    <source>
        <dbReference type="Proteomes" id="UP001552299"/>
    </source>
</evidence>
<evidence type="ECO:0000256" key="1">
    <source>
        <dbReference type="ARBA" id="ARBA00006141"/>
    </source>
</evidence>
<feature type="domain" description="14-3-3" evidence="2">
    <location>
        <begin position="10"/>
        <end position="251"/>
    </location>
</feature>
<dbReference type="InterPro" id="IPR023410">
    <property type="entry name" value="14-3-3_domain"/>
</dbReference>
<dbReference type="PRINTS" id="PR00305">
    <property type="entry name" value="1433ZETA"/>
</dbReference>
<gene>
    <name evidence="3" type="ORF">M5K25_013509</name>
</gene>
<dbReference type="Gene3D" id="1.20.190.20">
    <property type="entry name" value="14-3-3 domain"/>
    <property type="match status" value="1"/>
</dbReference>
<proteinExistence type="inferred from homology"/>
<organism evidence="3 4">
    <name type="scientific">Dendrobium thyrsiflorum</name>
    <name type="common">Pinecone-like raceme dendrobium</name>
    <name type="synonym">Orchid</name>
    <dbReference type="NCBI Taxonomy" id="117978"/>
    <lineage>
        <taxon>Eukaryota</taxon>
        <taxon>Viridiplantae</taxon>
        <taxon>Streptophyta</taxon>
        <taxon>Embryophyta</taxon>
        <taxon>Tracheophyta</taxon>
        <taxon>Spermatophyta</taxon>
        <taxon>Magnoliopsida</taxon>
        <taxon>Liliopsida</taxon>
        <taxon>Asparagales</taxon>
        <taxon>Orchidaceae</taxon>
        <taxon>Epidendroideae</taxon>
        <taxon>Malaxideae</taxon>
        <taxon>Dendrobiinae</taxon>
        <taxon>Dendrobium</taxon>
    </lineage>
</organism>
<accession>A0ABD0UU13</accession>
<dbReference type="InterPro" id="IPR000308">
    <property type="entry name" value="14-3-3"/>
</dbReference>
<dbReference type="SMART" id="SM00101">
    <property type="entry name" value="14_3_3"/>
    <property type="match status" value="1"/>
</dbReference>
<name>A0ABD0UU13_DENTH</name>
<dbReference type="PANTHER" id="PTHR18860">
    <property type="entry name" value="14-3-3 PROTEIN"/>
    <property type="match status" value="1"/>
</dbReference>
<dbReference type="AlphaFoldDB" id="A0ABD0UU13"/>
<evidence type="ECO:0000259" key="2">
    <source>
        <dbReference type="SMART" id="SM00101"/>
    </source>
</evidence>
<dbReference type="Pfam" id="PF00244">
    <property type="entry name" value="14-3-3"/>
    <property type="match status" value="1"/>
</dbReference>
<reference evidence="3 4" key="1">
    <citation type="journal article" date="2024" name="Plant Biotechnol. J.">
        <title>Dendrobium thyrsiflorum genome and its molecular insights into genes involved in important horticultural traits.</title>
        <authorList>
            <person name="Chen B."/>
            <person name="Wang J.Y."/>
            <person name="Zheng P.J."/>
            <person name="Li K.L."/>
            <person name="Liang Y.M."/>
            <person name="Chen X.F."/>
            <person name="Zhang C."/>
            <person name="Zhao X."/>
            <person name="He X."/>
            <person name="Zhang G.Q."/>
            <person name="Liu Z.J."/>
            <person name="Xu Q."/>
        </authorList>
    </citation>
    <scope>NUCLEOTIDE SEQUENCE [LARGE SCALE GENOMIC DNA]</scope>
    <source>
        <strain evidence="3">GZMU011</strain>
    </source>
</reference>
<dbReference type="EMBL" id="JANQDX010000011">
    <property type="protein sequence ID" value="KAL0916029.1"/>
    <property type="molecule type" value="Genomic_DNA"/>
</dbReference>
<comment type="similarity">
    <text evidence="1">Belongs to the 14-3-3 family.</text>
</comment>
<protein>
    <recommendedName>
        <fullName evidence="2">14-3-3 domain-containing protein</fullName>
    </recommendedName>
</protein>
<comment type="caution">
    <text evidence="3">The sequence shown here is derived from an EMBL/GenBank/DDBJ whole genome shotgun (WGS) entry which is preliminary data.</text>
</comment>
<sequence length="264" mass="29156">MVLSGAKTRRKILFRKAKLAEEAKRYDHMVRFMKEILETTNPDTDLSPKERCLLGAAFKNFVIHPRNSLSLATVSTGSWLKSFKRSLAASYLLTSKTEISSACAEIVQLIDRRLLPAAISKESKVYYLTLKGDFSWYLAEVKGAFDGMVDEGVANSAYCDAWEMAVDLDLMNPHRLALEFSLAEHLFEFLNSPKEALDTVERALDVPALSAPDTRPVVSLLTFEGGLQFTVNLITFGQKLQSMLMSDDNAGTSTSPAGNDTGNS</sequence>
<dbReference type="SUPFAM" id="SSF48445">
    <property type="entry name" value="14-3-3 protein"/>
    <property type="match status" value="1"/>
</dbReference>
<dbReference type="InterPro" id="IPR036815">
    <property type="entry name" value="14-3-3_dom_sf"/>
</dbReference>
<dbReference type="Proteomes" id="UP001552299">
    <property type="component" value="Unassembled WGS sequence"/>
</dbReference>
<evidence type="ECO:0000313" key="3">
    <source>
        <dbReference type="EMBL" id="KAL0916029.1"/>
    </source>
</evidence>
<keyword evidence="4" id="KW-1185">Reference proteome</keyword>